<evidence type="ECO:0000313" key="3">
    <source>
        <dbReference type="Proteomes" id="UP000319094"/>
    </source>
</evidence>
<sequence length="177" mass="19595">MATMDSSHTLLGLLGTGSGYGYDLKHDYDRHFGAEKPLAFGQVYATLARLMKHGFIALLGDEAGGGPDRKRYEITPAGRAELEQWLFSADTPSPALQSNLFAKTIIALLLDDDAARLLDLQRAEHLARMRELTRRKLGADLATVLVLDHALFHIEADLRWIELTSARLGELRAEVAR</sequence>
<dbReference type="PANTHER" id="PTHR43252:SF6">
    <property type="entry name" value="NEGATIVE TRANSCRIPTION REGULATOR PADR"/>
    <property type="match status" value="1"/>
</dbReference>
<evidence type="ECO:0000313" key="2">
    <source>
        <dbReference type="EMBL" id="TQL40671.1"/>
    </source>
</evidence>
<dbReference type="SUPFAM" id="SSF46785">
    <property type="entry name" value="Winged helix' DNA-binding domain"/>
    <property type="match status" value="1"/>
</dbReference>
<dbReference type="PANTHER" id="PTHR43252">
    <property type="entry name" value="TRANSCRIPTIONAL REGULATOR YQJI"/>
    <property type="match status" value="1"/>
</dbReference>
<dbReference type="RefSeq" id="WP_246056009.1">
    <property type="nucleotide sequence ID" value="NZ_BAAAUY010000023.1"/>
</dbReference>
<dbReference type="InterPro" id="IPR005149">
    <property type="entry name" value="Tscrpt_reg_PadR_N"/>
</dbReference>
<dbReference type="Proteomes" id="UP000319094">
    <property type="component" value="Unassembled WGS sequence"/>
</dbReference>
<protein>
    <submittedName>
        <fullName evidence="2">PadR family transcriptional regulator</fullName>
    </submittedName>
</protein>
<dbReference type="Gene3D" id="1.10.10.10">
    <property type="entry name" value="Winged helix-like DNA-binding domain superfamily/Winged helix DNA-binding domain"/>
    <property type="match status" value="1"/>
</dbReference>
<dbReference type="InterPro" id="IPR036388">
    <property type="entry name" value="WH-like_DNA-bd_sf"/>
</dbReference>
<keyword evidence="3" id="KW-1185">Reference proteome</keyword>
<feature type="domain" description="Transcription regulator PadR N-terminal" evidence="1">
    <location>
        <begin position="10"/>
        <end position="84"/>
    </location>
</feature>
<name>A0A542XXY0_9MICO</name>
<evidence type="ECO:0000259" key="1">
    <source>
        <dbReference type="Pfam" id="PF03551"/>
    </source>
</evidence>
<dbReference type="AlphaFoldDB" id="A0A542XXY0"/>
<dbReference type="EMBL" id="VFON01000002">
    <property type="protein sequence ID" value="TQL40671.1"/>
    <property type="molecule type" value="Genomic_DNA"/>
</dbReference>
<dbReference type="Pfam" id="PF03551">
    <property type="entry name" value="PadR"/>
    <property type="match status" value="1"/>
</dbReference>
<dbReference type="STRING" id="55969.SD72_04195"/>
<comment type="caution">
    <text evidence="2">The sequence shown here is derived from an EMBL/GenBank/DDBJ whole genome shotgun (WGS) entry which is preliminary data.</text>
</comment>
<reference evidence="2 3" key="1">
    <citation type="submission" date="2019-06" db="EMBL/GenBank/DDBJ databases">
        <title>Sequencing the genomes of 1000 actinobacteria strains.</title>
        <authorList>
            <person name="Klenk H.-P."/>
        </authorList>
    </citation>
    <scope>NUCLEOTIDE SEQUENCE [LARGE SCALE GENOMIC DNA]</scope>
    <source>
        <strain evidence="2 3">DSM 8803</strain>
    </source>
</reference>
<proteinExistence type="predicted"/>
<gene>
    <name evidence="2" type="ORF">FB468_3192</name>
</gene>
<dbReference type="InterPro" id="IPR036390">
    <property type="entry name" value="WH_DNA-bd_sf"/>
</dbReference>
<organism evidence="2 3">
    <name type="scientific">Leucobacter komagatae</name>
    <dbReference type="NCBI Taxonomy" id="55969"/>
    <lineage>
        <taxon>Bacteria</taxon>
        <taxon>Bacillati</taxon>
        <taxon>Actinomycetota</taxon>
        <taxon>Actinomycetes</taxon>
        <taxon>Micrococcales</taxon>
        <taxon>Microbacteriaceae</taxon>
        <taxon>Leucobacter</taxon>
    </lineage>
</organism>
<accession>A0A542XXY0</accession>